<name>A0ABT9N5P6_9ACTN</name>
<protein>
    <submittedName>
        <fullName evidence="1">Uncharacterized protein</fullName>
    </submittedName>
</protein>
<organism evidence="1 2">
    <name type="scientific">Catenuloplanes nepalensis</name>
    <dbReference type="NCBI Taxonomy" id="587533"/>
    <lineage>
        <taxon>Bacteria</taxon>
        <taxon>Bacillati</taxon>
        <taxon>Actinomycetota</taxon>
        <taxon>Actinomycetes</taxon>
        <taxon>Micromonosporales</taxon>
        <taxon>Micromonosporaceae</taxon>
        <taxon>Catenuloplanes</taxon>
    </lineage>
</organism>
<reference evidence="1 2" key="1">
    <citation type="submission" date="2023-07" db="EMBL/GenBank/DDBJ databases">
        <title>Sequencing the genomes of 1000 actinobacteria strains.</title>
        <authorList>
            <person name="Klenk H.-P."/>
        </authorList>
    </citation>
    <scope>NUCLEOTIDE SEQUENCE [LARGE SCALE GENOMIC DNA]</scope>
    <source>
        <strain evidence="1 2">DSM 44710</strain>
    </source>
</reference>
<accession>A0ABT9N5P6</accession>
<dbReference type="RefSeq" id="WP_306837360.1">
    <property type="nucleotide sequence ID" value="NZ_JAUSRA010000001.1"/>
</dbReference>
<proteinExistence type="predicted"/>
<evidence type="ECO:0000313" key="1">
    <source>
        <dbReference type="EMBL" id="MDP9799025.1"/>
    </source>
</evidence>
<dbReference type="Proteomes" id="UP001240984">
    <property type="component" value="Unassembled WGS sequence"/>
</dbReference>
<dbReference type="EMBL" id="JAUSRA010000001">
    <property type="protein sequence ID" value="MDP9799025.1"/>
    <property type="molecule type" value="Genomic_DNA"/>
</dbReference>
<evidence type="ECO:0000313" key="2">
    <source>
        <dbReference type="Proteomes" id="UP001240984"/>
    </source>
</evidence>
<keyword evidence="2" id="KW-1185">Reference proteome</keyword>
<gene>
    <name evidence="1" type="ORF">J2S43_007537</name>
</gene>
<sequence length="135" mass="15440">MTSRHRVPLRHVRSLFPANHPLTSVAARICRHSPDPCGPCWERAIRDDERVVVEFELPREIEPDRFYVDEIAVERACRGERVTLTRAERRAAVAALHDRGVTPTRIGRLLYMNDQQVRSALNAISQPKPQLRAVA</sequence>
<comment type="caution">
    <text evidence="1">The sequence shown here is derived from an EMBL/GenBank/DDBJ whole genome shotgun (WGS) entry which is preliminary data.</text>
</comment>